<feature type="region of interest" description="Disordered" evidence="6">
    <location>
        <begin position="527"/>
        <end position="556"/>
    </location>
</feature>
<feature type="domain" description="Helicase C-terminal" evidence="8">
    <location>
        <begin position="301"/>
        <end position="446"/>
    </location>
</feature>
<dbReference type="OrthoDB" id="10256233at2759"/>
<dbReference type="PANTHER" id="PTHR47963">
    <property type="entry name" value="DEAD-BOX ATP-DEPENDENT RNA HELICASE 47, MITOCHONDRIAL"/>
    <property type="match status" value="1"/>
</dbReference>
<evidence type="ECO:0000256" key="3">
    <source>
        <dbReference type="ARBA" id="ARBA00022801"/>
    </source>
</evidence>
<dbReference type="PANTHER" id="PTHR47963:SF8">
    <property type="entry name" value="ATP-DEPENDENT RNA HELICASE DEAD"/>
    <property type="match status" value="1"/>
</dbReference>
<dbReference type="Pfam" id="PF00270">
    <property type="entry name" value="DEAD"/>
    <property type="match status" value="1"/>
</dbReference>
<organism evidence="9 10">
    <name type="scientific">Galdieria sulphuraria</name>
    <name type="common">Red alga</name>
    <dbReference type="NCBI Taxonomy" id="130081"/>
    <lineage>
        <taxon>Eukaryota</taxon>
        <taxon>Rhodophyta</taxon>
        <taxon>Bangiophyceae</taxon>
        <taxon>Galdieriales</taxon>
        <taxon>Galdieriaceae</taxon>
        <taxon>Galdieria</taxon>
    </lineage>
</organism>
<feature type="domain" description="Helicase ATP-binding" evidence="7">
    <location>
        <begin position="99"/>
        <end position="272"/>
    </location>
</feature>
<dbReference type="GO" id="GO:0003724">
    <property type="term" value="F:RNA helicase activity"/>
    <property type="evidence" value="ECO:0007669"/>
    <property type="project" value="UniProtKB-EC"/>
</dbReference>
<evidence type="ECO:0000256" key="4">
    <source>
        <dbReference type="ARBA" id="ARBA00022806"/>
    </source>
</evidence>
<evidence type="ECO:0000256" key="6">
    <source>
        <dbReference type="SAM" id="MobiDB-lite"/>
    </source>
</evidence>
<dbReference type="InterPro" id="IPR014001">
    <property type="entry name" value="Helicase_ATP-bd"/>
</dbReference>
<dbReference type="CDD" id="cd18787">
    <property type="entry name" value="SF2_C_DEAD"/>
    <property type="match status" value="1"/>
</dbReference>
<dbReference type="AlphaFoldDB" id="M2W5R9"/>
<dbReference type="Pfam" id="PF00271">
    <property type="entry name" value="Helicase_C"/>
    <property type="match status" value="1"/>
</dbReference>
<dbReference type="GO" id="GO:0005524">
    <property type="term" value="F:ATP binding"/>
    <property type="evidence" value="ECO:0007669"/>
    <property type="project" value="UniProtKB-KW"/>
</dbReference>
<evidence type="ECO:0000256" key="5">
    <source>
        <dbReference type="ARBA" id="ARBA00022840"/>
    </source>
</evidence>
<dbReference type="GO" id="GO:0003723">
    <property type="term" value="F:RNA binding"/>
    <property type="evidence" value="ECO:0007669"/>
    <property type="project" value="TreeGrafter"/>
</dbReference>
<proteinExistence type="predicted"/>
<reference evidence="10" key="1">
    <citation type="journal article" date="2013" name="Science">
        <title>Gene transfer from bacteria and archaea facilitated evolution of an extremophilic eukaryote.</title>
        <authorList>
            <person name="Schonknecht G."/>
            <person name="Chen W.H."/>
            <person name="Ternes C.M."/>
            <person name="Barbier G.G."/>
            <person name="Shrestha R.P."/>
            <person name="Stanke M."/>
            <person name="Brautigam A."/>
            <person name="Baker B.J."/>
            <person name="Banfield J.F."/>
            <person name="Garavito R.M."/>
            <person name="Carr K."/>
            <person name="Wilkerson C."/>
            <person name="Rensing S.A."/>
            <person name="Gagneul D."/>
            <person name="Dickenson N.E."/>
            <person name="Oesterhelt C."/>
            <person name="Lercher M.J."/>
            <person name="Weber A.P."/>
        </authorList>
    </citation>
    <scope>NUCLEOTIDE SEQUENCE [LARGE SCALE GENOMIC DNA]</scope>
    <source>
        <strain evidence="10">074W</strain>
    </source>
</reference>
<dbReference type="EMBL" id="KB454494">
    <property type="protein sequence ID" value="EME31126.1"/>
    <property type="molecule type" value="Genomic_DNA"/>
</dbReference>
<dbReference type="InterPro" id="IPR011545">
    <property type="entry name" value="DEAD/DEAH_box_helicase_dom"/>
</dbReference>
<evidence type="ECO:0000256" key="2">
    <source>
        <dbReference type="ARBA" id="ARBA00022741"/>
    </source>
</evidence>
<evidence type="ECO:0000313" key="9">
    <source>
        <dbReference type="EMBL" id="EME31126.1"/>
    </source>
</evidence>
<dbReference type="KEGG" id="gsl:Gasu_16230"/>
<dbReference type="Gene3D" id="3.40.50.300">
    <property type="entry name" value="P-loop containing nucleotide triphosphate hydrolases"/>
    <property type="match status" value="2"/>
</dbReference>
<dbReference type="OMA" id="NDPPHIA"/>
<dbReference type="eggNOG" id="KOG0327">
    <property type="taxonomic scope" value="Eukaryota"/>
</dbReference>
<accession>M2W5R9</accession>
<dbReference type="Gramene" id="EME31126">
    <property type="protein sequence ID" value="EME31126"/>
    <property type="gene ID" value="Gasu_16230"/>
</dbReference>
<evidence type="ECO:0000313" key="10">
    <source>
        <dbReference type="Proteomes" id="UP000030680"/>
    </source>
</evidence>
<dbReference type="InterPro" id="IPR044742">
    <property type="entry name" value="DEAD/DEAH_RhlB"/>
</dbReference>
<protein>
    <recommendedName>
        <fullName evidence="1">RNA helicase</fullName>
        <ecNumber evidence="1">3.6.4.13</ecNumber>
    </recommendedName>
</protein>
<keyword evidence="3 9" id="KW-0378">Hydrolase</keyword>
<dbReference type="STRING" id="130081.M2W5R9"/>
<name>M2W5R9_GALSU</name>
<dbReference type="SMART" id="SM00490">
    <property type="entry name" value="HELICc"/>
    <property type="match status" value="1"/>
</dbReference>
<keyword evidence="5" id="KW-0067">ATP-binding</keyword>
<gene>
    <name evidence="9" type="ORF">Gasu_16230</name>
</gene>
<dbReference type="EC" id="3.6.4.13" evidence="1"/>
<dbReference type="SUPFAM" id="SSF52540">
    <property type="entry name" value="P-loop containing nucleoside triphosphate hydrolases"/>
    <property type="match status" value="1"/>
</dbReference>
<dbReference type="GO" id="GO:0016787">
    <property type="term" value="F:hydrolase activity"/>
    <property type="evidence" value="ECO:0007669"/>
    <property type="project" value="UniProtKB-KW"/>
</dbReference>
<dbReference type="RefSeq" id="XP_005707646.1">
    <property type="nucleotide sequence ID" value="XM_005707589.1"/>
</dbReference>
<keyword evidence="4 9" id="KW-0347">Helicase</keyword>
<sequence length="573" mass="65247">MPDSVYSFVLGYIWGCSSSNSILFHQHRYISSNVCVSPYRRQYLGRPRFHTSRVTVPQRYIFRFHLTANFCSLIENKTLLENIERWGFQSPLPIQSSAIPYIKRGLDVTLGSHTGSGKTLAFLLPILEGINVQHKQPQVFIIEPTRELCVQIAKVCESLASNMGIRSISLIGGANIQRQIDSLKERQPHIVLGTPGRLYELLIERHILNATQVSIVVIDEVDHCLDMPSNGEKLEALLQRCASRKQTIFCSATCSSQCVVEASKRYQNNAVVLGSEWTPHGVPQNIHHFMITTSKHKHLEAIRSILFAHPLPSAVIIFVNDQHRAGVIASKLQEFKLKVTYMQGNQTKMERAKVLKDFRQLKYPILVCTEVLARGMDFPFVSHVIQLELPTDAQHYLHRAGRCGRAGVTGFCFSIVSPEYQFVMRKFSKALNITIHSVEIRNNKIFSKGREWVFETSNLLPPNEVHRDKSLPRIPEMEAQLDQWIKELEDAETWEDVENIDMDDEYLDGVSDGEESKTVIVEPSNVPMEVSSNKKPTRNVQTQNNNGKKHQQLDKKKRITAIARQQGWVGNRE</sequence>
<dbReference type="GeneID" id="17089800"/>
<dbReference type="PROSITE" id="PS51192">
    <property type="entry name" value="HELICASE_ATP_BIND_1"/>
    <property type="match status" value="1"/>
</dbReference>
<evidence type="ECO:0000259" key="7">
    <source>
        <dbReference type="PROSITE" id="PS51192"/>
    </source>
</evidence>
<dbReference type="InterPro" id="IPR001650">
    <property type="entry name" value="Helicase_C-like"/>
</dbReference>
<evidence type="ECO:0000259" key="8">
    <source>
        <dbReference type="PROSITE" id="PS51194"/>
    </source>
</evidence>
<keyword evidence="2" id="KW-0547">Nucleotide-binding</keyword>
<evidence type="ECO:0000256" key="1">
    <source>
        <dbReference type="ARBA" id="ARBA00012552"/>
    </source>
</evidence>
<feature type="compositionally biased region" description="Basic residues" evidence="6">
    <location>
        <begin position="547"/>
        <end position="556"/>
    </location>
</feature>
<keyword evidence="10" id="KW-1185">Reference proteome</keyword>
<dbReference type="Proteomes" id="UP000030680">
    <property type="component" value="Unassembled WGS sequence"/>
</dbReference>
<dbReference type="SMART" id="SM00487">
    <property type="entry name" value="DEXDc"/>
    <property type="match status" value="1"/>
</dbReference>
<dbReference type="InterPro" id="IPR050547">
    <property type="entry name" value="DEAD_box_RNA_helicases"/>
</dbReference>
<dbReference type="CDD" id="cd00268">
    <property type="entry name" value="DEADc"/>
    <property type="match status" value="1"/>
</dbReference>
<feature type="compositionally biased region" description="Polar residues" evidence="6">
    <location>
        <begin position="530"/>
        <end position="546"/>
    </location>
</feature>
<dbReference type="InterPro" id="IPR027417">
    <property type="entry name" value="P-loop_NTPase"/>
</dbReference>
<dbReference type="PROSITE" id="PS51194">
    <property type="entry name" value="HELICASE_CTER"/>
    <property type="match status" value="1"/>
</dbReference>